<dbReference type="GO" id="GO:0015935">
    <property type="term" value="C:small ribosomal subunit"/>
    <property type="evidence" value="ECO:0007669"/>
    <property type="project" value="UniProtKB-ARBA"/>
</dbReference>
<dbReference type="GO" id="GO:0005737">
    <property type="term" value="C:cytoplasm"/>
    <property type="evidence" value="ECO:0007669"/>
    <property type="project" value="UniProtKB-ARBA"/>
</dbReference>
<dbReference type="KEGG" id="sapp:SAC06_08240"/>
<evidence type="ECO:0000256" key="7">
    <source>
        <dbReference type="SAM" id="MobiDB-lite"/>
    </source>
</evidence>
<dbReference type="PROSITE" id="PS00360">
    <property type="entry name" value="RIBOSOMAL_S9"/>
    <property type="match status" value="1"/>
</dbReference>
<keyword evidence="3 5" id="KW-0687">Ribonucleoprotein</keyword>
<dbReference type="InterPro" id="IPR023035">
    <property type="entry name" value="Ribosomal_uS9_bac/plastid"/>
</dbReference>
<dbReference type="InterPro" id="IPR014721">
    <property type="entry name" value="Ribsml_uS5_D2-typ_fold_subgr"/>
</dbReference>
<dbReference type="PANTHER" id="PTHR21569">
    <property type="entry name" value="RIBOSOMAL PROTEIN S9"/>
    <property type="match status" value="1"/>
</dbReference>
<dbReference type="SUPFAM" id="SSF54211">
    <property type="entry name" value="Ribosomal protein S5 domain 2-like"/>
    <property type="match status" value="1"/>
</dbReference>
<dbReference type="HAMAP" id="MF_00532_B">
    <property type="entry name" value="Ribosomal_uS9_B"/>
    <property type="match status" value="1"/>
</dbReference>
<dbReference type="PANTHER" id="PTHR21569:SF1">
    <property type="entry name" value="SMALL RIBOSOMAL SUBUNIT PROTEIN US9M"/>
    <property type="match status" value="1"/>
</dbReference>
<dbReference type="InterPro" id="IPR020568">
    <property type="entry name" value="Ribosomal_Su5_D2-typ_SF"/>
</dbReference>
<dbReference type="NCBIfam" id="NF001099">
    <property type="entry name" value="PRK00132.1"/>
    <property type="match status" value="1"/>
</dbReference>
<organism evidence="8">
    <name type="scientific">Scrofimicrobium appendicitidis</name>
    <dbReference type="NCBI Taxonomy" id="3079930"/>
    <lineage>
        <taxon>Bacteria</taxon>
        <taxon>Bacillati</taxon>
        <taxon>Actinomycetota</taxon>
        <taxon>Actinomycetes</taxon>
        <taxon>Actinomycetales</taxon>
        <taxon>Actinomycetaceae</taxon>
        <taxon>Scrofimicrobium</taxon>
    </lineage>
</organism>
<reference evidence="8" key="1">
    <citation type="submission" date="2023-11" db="EMBL/GenBank/DDBJ databases">
        <title>Scrofimicrobium hongkongense sp. nov., isolated from a patient with peritonitis.</title>
        <authorList>
            <person name="Lao H.Y."/>
            <person name="Wong A.Y.P."/>
            <person name="Ng T.L."/>
            <person name="Wong R.Y.L."/>
            <person name="Yau M.C.Y."/>
            <person name="Lam J.Y.W."/>
            <person name="Siu G.K.H."/>
        </authorList>
    </citation>
    <scope>NUCLEOTIDE SEQUENCE</scope>
    <source>
        <strain evidence="8">R131</strain>
    </source>
</reference>
<dbReference type="GO" id="GO:0006412">
    <property type="term" value="P:translation"/>
    <property type="evidence" value="ECO:0007669"/>
    <property type="project" value="UniProtKB-UniRule"/>
</dbReference>
<proteinExistence type="inferred from homology"/>
<dbReference type="GO" id="GO:0003735">
    <property type="term" value="F:structural constituent of ribosome"/>
    <property type="evidence" value="ECO:0007669"/>
    <property type="project" value="InterPro"/>
</dbReference>
<dbReference type="RefSeq" id="WP_350257828.1">
    <property type="nucleotide sequence ID" value="NZ_CP138335.1"/>
</dbReference>
<dbReference type="InterPro" id="IPR020574">
    <property type="entry name" value="Ribosomal_uS9_CS"/>
</dbReference>
<evidence type="ECO:0000313" key="8">
    <source>
        <dbReference type="EMBL" id="XBW07623.1"/>
    </source>
</evidence>
<dbReference type="Gene3D" id="3.30.230.10">
    <property type="match status" value="1"/>
</dbReference>
<evidence type="ECO:0000256" key="1">
    <source>
        <dbReference type="ARBA" id="ARBA00005251"/>
    </source>
</evidence>
<accession>A0AAU7V5X1</accession>
<dbReference type="FunFam" id="3.30.230.10:FF:000001">
    <property type="entry name" value="30S ribosomal protein S9"/>
    <property type="match status" value="1"/>
</dbReference>
<evidence type="ECO:0000256" key="6">
    <source>
        <dbReference type="RuleBase" id="RU003815"/>
    </source>
</evidence>
<name>A0AAU7V5X1_9ACTO</name>
<evidence type="ECO:0000256" key="5">
    <source>
        <dbReference type="HAMAP-Rule" id="MF_00532"/>
    </source>
</evidence>
<feature type="region of interest" description="Disordered" evidence="7">
    <location>
        <begin position="1"/>
        <end position="41"/>
    </location>
</feature>
<dbReference type="Pfam" id="PF00380">
    <property type="entry name" value="Ribosomal_S9"/>
    <property type="match status" value="1"/>
</dbReference>
<feature type="compositionally biased region" description="Basic residues" evidence="7">
    <location>
        <begin position="149"/>
        <end position="163"/>
    </location>
</feature>
<sequence length="163" mass="17634">MAETTEVIELEEENAPSSYTSETPSAPQGAGQSITAPGAGLGRRKEAVARVRLVPGTGQWKINGRTLEDYFPNKLHQQLVRSPFVLLDVDGRFDVIARIGGGGISGQAGALRMGISRALNEIDRDANRATLKKAGFLTRDSRAVERKKAGLKKARKASQYSKR</sequence>
<gene>
    <name evidence="5 8" type="primary">rpsI</name>
    <name evidence="8" type="ORF">SAC06_08240</name>
</gene>
<protein>
    <recommendedName>
        <fullName evidence="4 5">Small ribosomal subunit protein uS9</fullName>
    </recommendedName>
</protein>
<feature type="compositionally biased region" description="Acidic residues" evidence="7">
    <location>
        <begin position="1"/>
        <end position="14"/>
    </location>
</feature>
<evidence type="ECO:0000256" key="3">
    <source>
        <dbReference type="ARBA" id="ARBA00023274"/>
    </source>
</evidence>
<dbReference type="AlphaFoldDB" id="A0AAU7V5X1"/>
<feature type="compositionally biased region" description="Polar residues" evidence="7">
    <location>
        <begin position="15"/>
        <end position="35"/>
    </location>
</feature>
<keyword evidence="2 5" id="KW-0689">Ribosomal protein</keyword>
<dbReference type="InterPro" id="IPR000754">
    <property type="entry name" value="Ribosomal_uS9"/>
</dbReference>
<evidence type="ECO:0000256" key="2">
    <source>
        <dbReference type="ARBA" id="ARBA00022980"/>
    </source>
</evidence>
<dbReference type="EMBL" id="CP138335">
    <property type="protein sequence ID" value="XBW07623.1"/>
    <property type="molecule type" value="Genomic_DNA"/>
</dbReference>
<evidence type="ECO:0000256" key="4">
    <source>
        <dbReference type="ARBA" id="ARBA00035259"/>
    </source>
</evidence>
<feature type="region of interest" description="Disordered" evidence="7">
    <location>
        <begin position="144"/>
        <end position="163"/>
    </location>
</feature>
<dbReference type="GO" id="GO:0003723">
    <property type="term" value="F:RNA binding"/>
    <property type="evidence" value="ECO:0007669"/>
    <property type="project" value="TreeGrafter"/>
</dbReference>
<comment type="similarity">
    <text evidence="1 5 6">Belongs to the universal ribosomal protein uS9 family.</text>
</comment>